<evidence type="ECO:0000313" key="3">
    <source>
        <dbReference type="Proteomes" id="UP000193920"/>
    </source>
</evidence>
<proteinExistence type="predicted"/>
<evidence type="ECO:0000256" key="1">
    <source>
        <dbReference type="SAM" id="SignalP"/>
    </source>
</evidence>
<reference evidence="2 3" key="1">
    <citation type="submission" date="2016-08" db="EMBL/GenBank/DDBJ databases">
        <title>A Parts List for Fungal Cellulosomes Revealed by Comparative Genomics.</title>
        <authorList>
            <consortium name="DOE Joint Genome Institute"/>
            <person name="Haitjema C.H."/>
            <person name="Gilmore S.P."/>
            <person name="Henske J.K."/>
            <person name="Solomon K.V."/>
            <person name="De Groot R."/>
            <person name="Kuo A."/>
            <person name="Mondo S.J."/>
            <person name="Salamov A.A."/>
            <person name="Labutti K."/>
            <person name="Zhao Z."/>
            <person name="Chiniquy J."/>
            <person name="Barry K."/>
            <person name="Brewer H.M."/>
            <person name="Purvine S.O."/>
            <person name="Wright A.T."/>
            <person name="Boxma B."/>
            <person name="Van Alen T."/>
            <person name="Hackstein J.H."/>
            <person name="Baker S.E."/>
            <person name="Grigoriev I.V."/>
            <person name="O'Malley M.A."/>
        </authorList>
    </citation>
    <scope>NUCLEOTIDE SEQUENCE [LARGE SCALE GENOMIC DNA]</scope>
    <source>
        <strain evidence="2 3">G1</strain>
    </source>
</reference>
<feature type="chain" id="PRO_5013028254" evidence="1">
    <location>
        <begin position="23"/>
        <end position="186"/>
    </location>
</feature>
<keyword evidence="3" id="KW-1185">Reference proteome</keyword>
<feature type="signal peptide" evidence="1">
    <location>
        <begin position="1"/>
        <end position="22"/>
    </location>
</feature>
<dbReference type="EMBL" id="MCOG01000001">
    <property type="protein sequence ID" value="ORY87212.1"/>
    <property type="molecule type" value="Genomic_DNA"/>
</dbReference>
<comment type="caution">
    <text evidence="2">The sequence shown here is derived from an EMBL/GenBank/DDBJ whole genome shotgun (WGS) entry which is preliminary data.</text>
</comment>
<dbReference type="Proteomes" id="UP000193920">
    <property type="component" value="Unassembled WGS sequence"/>
</dbReference>
<name>A0A1Y2FT87_9FUNG</name>
<protein>
    <submittedName>
        <fullName evidence="2">Uncharacterized protein</fullName>
    </submittedName>
</protein>
<sequence length="186" mass="22255">MKFFYLLSYLIILCTFPWNSKQFYITGDTDYEISLPSKINGNKNLYIGHAVKDEDLDVNKDIKYKYDLKDCKFVHKNGVADKIHCKFTSNKDKSYDIDLRVLNGSSCHLDKNTQFIKAEFHASVFDYKEMKSEHKEVEMPLYLNPKDVICYVEIYNSIYFDFWTKRNCHFRSHIYTKGFLHYLRIE</sequence>
<keyword evidence="1" id="KW-0732">Signal</keyword>
<gene>
    <name evidence="2" type="ORF">LY90DRAFT_662936</name>
</gene>
<organism evidence="2 3">
    <name type="scientific">Neocallimastix californiae</name>
    <dbReference type="NCBI Taxonomy" id="1754190"/>
    <lineage>
        <taxon>Eukaryota</taxon>
        <taxon>Fungi</taxon>
        <taxon>Fungi incertae sedis</taxon>
        <taxon>Chytridiomycota</taxon>
        <taxon>Chytridiomycota incertae sedis</taxon>
        <taxon>Neocallimastigomycetes</taxon>
        <taxon>Neocallimastigales</taxon>
        <taxon>Neocallimastigaceae</taxon>
        <taxon>Neocallimastix</taxon>
    </lineage>
</organism>
<evidence type="ECO:0000313" key="2">
    <source>
        <dbReference type="EMBL" id="ORY87212.1"/>
    </source>
</evidence>
<dbReference type="AlphaFoldDB" id="A0A1Y2FT87"/>
<accession>A0A1Y2FT87</accession>